<accession>A0AA43U0Q7</accession>
<dbReference type="Proteomes" id="UP001161017">
    <property type="component" value="Unassembled WGS sequence"/>
</dbReference>
<gene>
    <name evidence="3" type="ORF">OHK93_004881</name>
</gene>
<feature type="region of interest" description="Disordered" evidence="1">
    <location>
        <begin position="1"/>
        <end position="21"/>
    </location>
</feature>
<organism evidence="3 4">
    <name type="scientific">Ramalina farinacea</name>
    <dbReference type="NCBI Taxonomy" id="258253"/>
    <lineage>
        <taxon>Eukaryota</taxon>
        <taxon>Fungi</taxon>
        <taxon>Dikarya</taxon>
        <taxon>Ascomycota</taxon>
        <taxon>Pezizomycotina</taxon>
        <taxon>Lecanoromycetes</taxon>
        <taxon>OSLEUM clade</taxon>
        <taxon>Lecanoromycetidae</taxon>
        <taxon>Lecanorales</taxon>
        <taxon>Lecanorineae</taxon>
        <taxon>Ramalinaceae</taxon>
        <taxon>Ramalina</taxon>
    </lineage>
</organism>
<dbReference type="AlphaFoldDB" id="A0AA43U0Q7"/>
<name>A0AA43U0Q7_9LECA</name>
<keyword evidence="2" id="KW-0472">Membrane</keyword>
<sequence length="390" mass="45125">MPFTSVTRKSRNAPGPKRNARWSKRTRRVYASYEMRTSPESPVATDVTLWENLLLEFIPKRDEPNYRDNEAYDTCAKVFGQRENLAGFVFESMTPGESYEGAPYPQYMMFAREVAEAIREAENIDACTFEAINDRVNKKRLLEGFPQKEDLHFQIGELLGEMTLLEHPYDFLPQRMRYLLRNKNPGLKSPRVGFQRFGLFEEDDPNANQGISNHFQGEIPTVDCLCDVLGVEIDWTMSLADHLKFDEPKRHESERANVAHGLMREMEQSFEAIFPDDKSRKYFLQVEKPKFQGQGDTLDPYLLKLCGEAPERRLLHLIEFRIFRRRLTILEDFAKTAVPKRGRSLWKDQRNLEKSITFKAVIVFGSLGVVIGLIQIILSILQVAYAIKAT</sequence>
<dbReference type="EMBL" id="JAPUFD010000023">
    <property type="protein sequence ID" value="MDI1493095.1"/>
    <property type="molecule type" value="Genomic_DNA"/>
</dbReference>
<reference evidence="3" key="1">
    <citation type="journal article" date="2023" name="Genome Biol. Evol.">
        <title>First Whole Genome Sequence and Flow Cytometry Genome Size Data for the Lichen-Forming Fungus Ramalina farinacea (Ascomycota).</title>
        <authorList>
            <person name="Llewellyn T."/>
            <person name="Mian S."/>
            <person name="Hill R."/>
            <person name="Leitch I.J."/>
            <person name="Gaya E."/>
        </authorList>
    </citation>
    <scope>NUCLEOTIDE SEQUENCE</scope>
    <source>
        <strain evidence="3">LIQ254RAFAR</strain>
    </source>
</reference>
<protein>
    <submittedName>
        <fullName evidence="3">Uncharacterized protein</fullName>
    </submittedName>
</protein>
<evidence type="ECO:0000313" key="4">
    <source>
        <dbReference type="Proteomes" id="UP001161017"/>
    </source>
</evidence>
<proteinExistence type="predicted"/>
<evidence type="ECO:0000256" key="1">
    <source>
        <dbReference type="SAM" id="MobiDB-lite"/>
    </source>
</evidence>
<evidence type="ECO:0000313" key="3">
    <source>
        <dbReference type="EMBL" id="MDI1493095.1"/>
    </source>
</evidence>
<keyword evidence="4" id="KW-1185">Reference proteome</keyword>
<comment type="caution">
    <text evidence="3">The sequence shown here is derived from an EMBL/GenBank/DDBJ whole genome shotgun (WGS) entry which is preliminary data.</text>
</comment>
<keyword evidence="2" id="KW-0812">Transmembrane</keyword>
<keyword evidence="2" id="KW-1133">Transmembrane helix</keyword>
<evidence type="ECO:0000256" key="2">
    <source>
        <dbReference type="SAM" id="Phobius"/>
    </source>
</evidence>
<feature type="transmembrane region" description="Helical" evidence="2">
    <location>
        <begin position="360"/>
        <end position="387"/>
    </location>
</feature>